<dbReference type="RefSeq" id="WP_015361314.1">
    <property type="nucleotide sequence ID" value="NZ_QKZR01000001.1"/>
</dbReference>
<evidence type="ECO:0000313" key="3">
    <source>
        <dbReference type="Proteomes" id="UP000248584"/>
    </source>
</evidence>
<feature type="domain" description="ATPase AAA-type core" evidence="1">
    <location>
        <begin position="23"/>
        <end position="305"/>
    </location>
</feature>
<reference evidence="2 3" key="1">
    <citation type="submission" date="2018-06" db="EMBL/GenBank/DDBJ databases">
        <title>Genomic Encyclopedia of Archaeal and Bacterial Type Strains, Phase II (KMG-II): from individual species to whole genera.</title>
        <authorList>
            <person name="Goeker M."/>
        </authorList>
    </citation>
    <scope>NUCLEOTIDE SEQUENCE [LARGE SCALE GENOMIC DNA]</scope>
    <source>
        <strain evidence="2 3">DSM 17205</strain>
    </source>
</reference>
<dbReference type="CDD" id="cd00267">
    <property type="entry name" value="ABC_ATPase"/>
    <property type="match status" value="1"/>
</dbReference>
<dbReference type="InterPro" id="IPR003959">
    <property type="entry name" value="ATPase_AAA_core"/>
</dbReference>
<dbReference type="PANTHER" id="PTHR32182">
    <property type="entry name" value="DNA REPLICATION AND REPAIR PROTEIN RECF"/>
    <property type="match status" value="1"/>
</dbReference>
<sequence>MLDNIKINGFKSIRKLDLDLGMITILIGSNGVGKSNFISFFKFVNNIYEQRLQQYSLKQGVENLLYFGRRNTEQIKGFLNFGNNAYSFELEPNESGGLFISSEESIYHPAPNNRAFWNNNIQESGIKNSNTRRDIYLREHMETFKIYHFHDTSPSAPLRTPSNINDNRFLKENGDNLAAYLFYLQEKHPKSYKRIEKTIASIAPFFERFNLQPDRLDESRIKLIWSEVNQPESYFDASHLSDGSIRFIALTTLLLQPDLPKIIIIDEPELGLHPVAVNKLAGLIKSAAAKGCQVIVSTQSVNLLNSFEPEHIITVDKIDNQSSFDRLDDNDLDKWLEDYSMGELWTKSVIKGQPL</sequence>
<dbReference type="Pfam" id="PF13304">
    <property type="entry name" value="AAA_21"/>
    <property type="match status" value="1"/>
</dbReference>
<dbReference type="InterPro" id="IPR014555">
    <property type="entry name" value="RecF-like"/>
</dbReference>
<organism evidence="2 3">
    <name type="scientific">Nonlabens dokdonensis</name>
    <dbReference type="NCBI Taxonomy" id="328515"/>
    <lineage>
        <taxon>Bacteria</taxon>
        <taxon>Pseudomonadati</taxon>
        <taxon>Bacteroidota</taxon>
        <taxon>Flavobacteriia</taxon>
        <taxon>Flavobacteriales</taxon>
        <taxon>Flavobacteriaceae</taxon>
        <taxon>Nonlabens</taxon>
    </lineage>
</organism>
<dbReference type="EMBL" id="QKZR01000001">
    <property type="protein sequence ID" value="PZX43500.1"/>
    <property type="molecule type" value="Genomic_DNA"/>
</dbReference>
<comment type="caution">
    <text evidence="2">The sequence shown here is derived from an EMBL/GenBank/DDBJ whole genome shotgun (WGS) entry which is preliminary data.</text>
</comment>
<gene>
    <name evidence="2" type="ORF">LX97_00501</name>
</gene>
<dbReference type="InterPro" id="IPR027417">
    <property type="entry name" value="P-loop_NTPase"/>
</dbReference>
<keyword evidence="3" id="KW-1185">Reference proteome</keyword>
<proteinExistence type="predicted"/>
<name>A0ABX5Q0B0_9FLAO</name>
<protein>
    <submittedName>
        <fullName evidence="2">ATPase</fullName>
    </submittedName>
</protein>
<dbReference type="PIRSF" id="PIRSF029347">
    <property type="entry name" value="RecF"/>
    <property type="match status" value="1"/>
</dbReference>
<dbReference type="SUPFAM" id="SSF52540">
    <property type="entry name" value="P-loop containing nucleoside triphosphate hydrolases"/>
    <property type="match status" value="1"/>
</dbReference>
<evidence type="ECO:0000313" key="2">
    <source>
        <dbReference type="EMBL" id="PZX43500.1"/>
    </source>
</evidence>
<dbReference type="Gene3D" id="3.40.50.300">
    <property type="entry name" value="P-loop containing nucleotide triphosphate hydrolases"/>
    <property type="match status" value="1"/>
</dbReference>
<dbReference type="PANTHER" id="PTHR32182:SF22">
    <property type="entry name" value="ATP-DEPENDENT ENDONUCLEASE, OLD FAMILY-RELATED"/>
    <property type="match status" value="1"/>
</dbReference>
<evidence type="ECO:0000259" key="1">
    <source>
        <dbReference type="Pfam" id="PF13304"/>
    </source>
</evidence>
<dbReference type="Proteomes" id="UP000248584">
    <property type="component" value="Unassembled WGS sequence"/>
</dbReference>
<accession>A0ABX5Q0B0</accession>